<evidence type="ECO:0000313" key="3">
    <source>
        <dbReference type="Proteomes" id="UP000078454"/>
    </source>
</evidence>
<dbReference type="AlphaFoldDB" id="A0A198A2K7"/>
<protein>
    <recommendedName>
        <fullName evidence="4">ABC transporter substrate-binding protein</fullName>
    </recommendedName>
</protein>
<dbReference type="Proteomes" id="UP000078454">
    <property type="component" value="Unassembled WGS sequence"/>
</dbReference>
<dbReference type="STRING" id="1850517.A8708_22920"/>
<name>A0A198A2K7_9BACL</name>
<feature type="chain" id="PRO_5038915723" description="ABC transporter substrate-binding protein" evidence="1">
    <location>
        <begin position="20"/>
        <end position="511"/>
    </location>
</feature>
<dbReference type="EMBL" id="LYPB01000084">
    <property type="protein sequence ID" value="OAS15256.1"/>
    <property type="molecule type" value="Genomic_DNA"/>
</dbReference>
<dbReference type="PROSITE" id="PS51257">
    <property type="entry name" value="PROKAR_LIPOPROTEIN"/>
    <property type="match status" value="1"/>
</dbReference>
<dbReference type="PANTHER" id="PTHR43649:SF12">
    <property type="entry name" value="DIACETYLCHITOBIOSE BINDING PROTEIN DASA"/>
    <property type="match status" value="1"/>
</dbReference>
<accession>A0A198A2K7</accession>
<keyword evidence="1" id="KW-0732">Signal</keyword>
<dbReference type="Pfam" id="PF01547">
    <property type="entry name" value="SBP_bac_1"/>
    <property type="match status" value="1"/>
</dbReference>
<organism evidence="2 3">
    <name type="scientific">Paenibacillus oryzisoli</name>
    <dbReference type="NCBI Taxonomy" id="1850517"/>
    <lineage>
        <taxon>Bacteria</taxon>
        <taxon>Bacillati</taxon>
        <taxon>Bacillota</taxon>
        <taxon>Bacilli</taxon>
        <taxon>Bacillales</taxon>
        <taxon>Paenibacillaceae</taxon>
        <taxon>Paenibacillus</taxon>
    </lineage>
</organism>
<keyword evidence="3" id="KW-1185">Reference proteome</keyword>
<evidence type="ECO:0000256" key="1">
    <source>
        <dbReference type="SAM" id="SignalP"/>
    </source>
</evidence>
<dbReference type="PANTHER" id="PTHR43649">
    <property type="entry name" value="ARABINOSE-BINDING PROTEIN-RELATED"/>
    <property type="match status" value="1"/>
</dbReference>
<comment type="caution">
    <text evidence="2">The sequence shown here is derived from an EMBL/GenBank/DDBJ whole genome shotgun (WGS) entry which is preliminary data.</text>
</comment>
<proteinExistence type="predicted"/>
<evidence type="ECO:0000313" key="2">
    <source>
        <dbReference type="EMBL" id="OAS15256.1"/>
    </source>
</evidence>
<dbReference type="OrthoDB" id="9787283at2"/>
<dbReference type="SUPFAM" id="SSF53850">
    <property type="entry name" value="Periplasmic binding protein-like II"/>
    <property type="match status" value="1"/>
</dbReference>
<sequence>MRKGFKQTAFMMSALSLLAAGCGNGEENTVSTPEATKSATATQAATAIPAAPVKIRMFASDQSLPPLDASDPNIVFMEKKTNTDVDLVSLPHSQYEDQLKLKFASGDFPDVYQSWSGPEADLIAAGKVLELNDLIEKFGPNLKKNIPQAAWDAVSVNGKILAIPQPSSNSNSTLYVRQDWLDKLGLQAPKTSDELMTVLKAFRDKDPNGNGKKDEIPFSMREKFTWGDNIFGMWGVNNSYTEVYFNNEVIIQNIHPNMKQSLGFIKSMVDEKVMDSEFLTNSRTVWEQKIKSGMVGMWSHTQQLAWQWQADLDKTIPNDKPNVVAIPTPRGTGYDGPLGTRWSPVSKTYIIMKSTKNPEAVVKYFDWLMSEEGQMFTDLGQEGDSYKKENGKIVVDTTKMEKNKAFNVIFKIHGTNQAVEEAKLSNPAAFAKLKAAWAIGEKEGFKNEAVGMPAAKNTYNIDTMFLEEGSKIVLGKVPVEHFDEFVKTWRKQGGDQMVKERTDWYNKNRKK</sequence>
<dbReference type="RefSeq" id="WP_068668496.1">
    <property type="nucleotide sequence ID" value="NZ_LYPB01000084.1"/>
</dbReference>
<dbReference type="CDD" id="cd13580">
    <property type="entry name" value="PBP2_AlgQ_like_1"/>
    <property type="match status" value="1"/>
</dbReference>
<dbReference type="InterPro" id="IPR050490">
    <property type="entry name" value="Bact_solute-bd_prot1"/>
</dbReference>
<feature type="signal peptide" evidence="1">
    <location>
        <begin position="1"/>
        <end position="19"/>
    </location>
</feature>
<gene>
    <name evidence="2" type="ORF">A8708_22920</name>
</gene>
<dbReference type="InterPro" id="IPR006059">
    <property type="entry name" value="SBP"/>
</dbReference>
<reference evidence="2 3" key="1">
    <citation type="submission" date="2016-05" db="EMBL/GenBank/DDBJ databases">
        <title>Paenibacillus sp. 1ZS3-15 nov., isolated from the rhizosphere soil.</title>
        <authorList>
            <person name="Zhang X.X."/>
            <person name="Zhang J."/>
        </authorList>
    </citation>
    <scope>NUCLEOTIDE SEQUENCE [LARGE SCALE GENOMIC DNA]</scope>
    <source>
        <strain evidence="2 3">1ZS3-15</strain>
    </source>
</reference>
<evidence type="ECO:0008006" key="4">
    <source>
        <dbReference type="Google" id="ProtNLM"/>
    </source>
</evidence>
<dbReference type="Gene3D" id="3.40.190.10">
    <property type="entry name" value="Periplasmic binding protein-like II"/>
    <property type="match status" value="2"/>
</dbReference>